<feature type="compositionally biased region" description="Polar residues" evidence="1">
    <location>
        <begin position="130"/>
        <end position="143"/>
    </location>
</feature>
<evidence type="ECO:0000313" key="3">
    <source>
        <dbReference type="EMBL" id="EGZ30437.1"/>
    </source>
</evidence>
<gene>
    <name evidence="3" type="ORF">PHYSODRAFT_538425</name>
</gene>
<reference evidence="3 4" key="1">
    <citation type="journal article" date="2006" name="Science">
        <title>Phytophthora genome sequences uncover evolutionary origins and mechanisms of pathogenesis.</title>
        <authorList>
            <person name="Tyler B.M."/>
            <person name="Tripathy S."/>
            <person name="Zhang X."/>
            <person name="Dehal P."/>
            <person name="Jiang R.H."/>
            <person name="Aerts A."/>
            <person name="Arredondo F.D."/>
            <person name="Baxter L."/>
            <person name="Bensasson D."/>
            <person name="Beynon J.L."/>
            <person name="Chapman J."/>
            <person name="Damasceno C.M."/>
            <person name="Dorrance A.E."/>
            <person name="Dou D."/>
            <person name="Dickerman A.W."/>
            <person name="Dubchak I.L."/>
            <person name="Garbelotto M."/>
            <person name="Gijzen M."/>
            <person name="Gordon S.G."/>
            <person name="Govers F."/>
            <person name="Grunwald N.J."/>
            <person name="Huang W."/>
            <person name="Ivors K.L."/>
            <person name="Jones R.W."/>
            <person name="Kamoun S."/>
            <person name="Krampis K."/>
            <person name="Lamour K.H."/>
            <person name="Lee M.K."/>
            <person name="McDonald W.H."/>
            <person name="Medina M."/>
            <person name="Meijer H.J."/>
            <person name="Nordberg E.K."/>
            <person name="Maclean D.J."/>
            <person name="Ospina-Giraldo M.D."/>
            <person name="Morris P.F."/>
            <person name="Phuntumart V."/>
            <person name="Putnam N.H."/>
            <person name="Rash S."/>
            <person name="Rose J.K."/>
            <person name="Sakihama Y."/>
            <person name="Salamov A.A."/>
            <person name="Savidor A."/>
            <person name="Scheuring C.F."/>
            <person name="Smith B.M."/>
            <person name="Sobral B.W."/>
            <person name="Terry A."/>
            <person name="Torto-Alalibo T.A."/>
            <person name="Win J."/>
            <person name="Xu Z."/>
            <person name="Zhang H."/>
            <person name="Grigoriev I.V."/>
            <person name="Rokhsar D.S."/>
            <person name="Boore J.L."/>
        </authorList>
    </citation>
    <scope>NUCLEOTIDE SEQUENCE [LARGE SCALE GENOMIC DNA]</scope>
    <source>
        <strain evidence="3 4">P6497</strain>
    </source>
</reference>
<keyword evidence="2" id="KW-0732">Signal</keyword>
<dbReference type="OMA" id="AGCEGYC"/>
<dbReference type="InParanoid" id="G4YQR6"/>
<accession>G4YQR6</accession>
<protein>
    <recommendedName>
        <fullName evidence="5">Secreted protein</fullName>
    </recommendedName>
</protein>
<dbReference type="GeneID" id="20662348"/>
<proteinExistence type="predicted"/>
<dbReference type="Proteomes" id="UP000002640">
    <property type="component" value="Unassembled WGS sequence"/>
</dbReference>
<evidence type="ECO:0000256" key="2">
    <source>
        <dbReference type="SAM" id="SignalP"/>
    </source>
</evidence>
<evidence type="ECO:0008006" key="5">
    <source>
        <dbReference type="Google" id="ProtNLM"/>
    </source>
</evidence>
<evidence type="ECO:0000256" key="1">
    <source>
        <dbReference type="SAM" id="MobiDB-lite"/>
    </source>
</evidence>
<sequence>MKTSWTALIAALVVVATALTHPVNASCKSACQSQLVHYREEACQKWREVLPRPDLFNHCGQGFNQGKTSGCEGYCQETPDLGAMKSKRLDACSSLKGVPPSERQQACQAGFSAALDLAKDAAVPDKEESATASSAKGSQTTDTAAGVPEKKVKVKKVIEPESRRNLLEDARKEAEAAFTNPEGTKSEL</sequence>
<feature type="compositionally biased region" description="Basic and acidic residues" evidence="1">
    <location>
        <begin position="165"/>
        <end position="175"/>
    </location>
</feature>
<evidence type="ECO:0000313" key="4">
    <source>
        <dbReference type="Proteomes" id="UP000002640"/>
    </source>
</evidence>
<dbReference type="RefSeq" id="XP_009517712.1">
    <property type="nucleotide sequence ID" value="XM_009519417.1"/>
</dbReference>
<feature type="region of interest" description="Disordered" evidence="1">
    <location>
        <begin position="165"/>
        <end position="188"/>
    </location>
</feature>
<organism evidence="3 4">
    <name type="scientific">Phytophthora sojae (strain P6497)</name>
    <name type="common">Soybean stem and root rot agent</name>
    <name type="synonym">Phytophthora megasperma f. sp. glycines</name>
    <dbReference type="NCBI Taxonomy" id="1094619"/>
    <lineage>
        <taxon>Eukaryota</taxon>
        <taxon>Sar</taxon>
        <taxon>Stramenopiles</taxon>
        <taxon>Oomycota</taxon>
        <taxon>Peronosporomycetes</taxon>
        <taxon>Peronosporales</taxon>
        <taxon>Peronosporaceae</taxon>
        <taxon>Phytophthora</taxon>
    </lineage>
</organism>
<feature type="chain" id="PRO_5003471509" description="Secreted protein" evidence="2">
    <location>
        <begin position="26"/>
        <end position="188"/>
    </location>
</feature>
<dbReference type="AlphaFoldDB" id="G4YQR6"/>
<feature type="signal peptide" evidence="2">
    <location>
        <begin position="1"/>
        <end position="25"/>
    </location>
</feature>
<keyword evidence="4" id="KW-1185">Reference proteome</keyword>
<dbReference type="KEGG" id="psoj:PHYSODRAFT_538425"/>
<name>G4YQR6_PHYSP</name>
<dbReference type="EMBL" id="JH159151">
    <property type="protein sequence ID" value="EGZ30437.1"/>
    <property type="molecule type" value="Genomic_DNA"/>
</dbReference>
<feature type="region of interest" description="Disordered" evidence="1">
    <location>
        <begin position="124"/>
        <end position="149"/>
    </location>
</feature>